<evidence type="ECO:0000313" key="2">
    <source>
        <dbReference type="EMBL" id="NMQ19405.1"/>
    </source>
</evidence>
<proteinExistence type="predicted"/>
<dbReference type="RefSeq" id="WP_169248664.1">
    <property type="nucleotide sequence ID" value="NZ_SPMZ01000026.1"/>
</dbReference>
<reference evidence="2 3" key="1">
    <citation type="submission" date="2019-03" db="EMBL/GenBank/DDBJ databases">
        <title>Metabolic reconstructions from genomes of highly enriched 'Candidatus Accumulibacter' and 'Candidatus Competibacter' bioreactor populations.</title>
        <authorList>
            <person name="Annavajhala M.K."/>
            <person name="Welles L."/>
            <person name="Abbas B."/>
            <person name="Sorokin D."/>
            <person name="Park H."/>
            <person name="Van Loosdrecht M."/>
            <person name="Chandran K."/>
        </authorList>
    </citation>
    <scope>NUCLEOTIDE SEQUENCE [LARGE SCALE GENOMIC DNA]</scope>
    <source>
        <strain evidence="2 3">SBR_G</strain>
    </source>
</reference>
<comment type="caution">
    <text evidence="2">The sequence shown here is derived from an EMBL/GenBank/DDBJ whole genome shotgun (WGS) entry which is preliminary data.</text>
</comment>
<name>A0ABX1TJ48_9GAMM</name>
<evidence type="ECO:0000259" key="1">
    <source>
        <dbReference type="Pfam" id="PF00990"/>
    </source>
</evidence>
<dbReference type="Pfam" id="PF00990">
    <property type="entry name" value="GGDEF"/>
    <property type="match status" value="1"/>
</dbReference>
<dbReference type="NCBIfam" id="TIGR00254">
    <property type="entry name" value="GGDEF"/>
    <property type="match status" value="1"/>
</dbReference>
<keyword evidence="3" id="KW-1185">Reference proteome</keyword>
<accession>A0ABX1TJ48</accession>
<dbReference type="EMBL" id="SPMZ01000026">
    <property type="protein sequence ID" value="NMQ19405.1"/>
    <property type="molecule type" value="Genomic_DNA"/>
</dbReference>
<evidence type="ECO:0000313" key="3">
    <source>
        <dbReference type="Proteomes" id="UP000760480"/>
    </source>
</evidence>
<dbReference type="Gene3D" id="3.30.70.270">
    <property type="match status" value="1"/>
</dbReference>
<feature type="domain" description="GGDEF" evidence="1">
    <location>
        <begin position="2"/>
        <end position="47"/>
    </location>
</feature>
<dbReference type="InterPro" id="IPR043128">
    <property type="entry name" value="Rev_trsase/Diguanyl_cyclase"/>
</dbReference>
<dbReference type="InterPro" id="IPR029787">
    <property type="entry name" value="Nucleotide_cyclase"/>
</dbReference>
<sequence length="48" mass="5624">MAVTDGLTQLYNQSYFKRYLDIEIARAQCHQYNVGLLIADLDDFKKIQ</sequence>
<protein>
    <submittedName>
        <fullName evidence="2">Diguanylate cyclase</fullName>
    </submittedName>
</protein>
<dbReference type="InterPro" id="IPR000160">
    <property type="entry name" value="GGDEF_dom"/>
</dbReference>
<gene>
    <name evidence="2" type="ORF">E4P82_09490</name>
</gene>
<organism evidence="2 3">
    <name type="scientific">Candidatus Competibacter phosphatis</name>
    <dbReference type="NCBI Taxonomy" id="221280"/>
    <lineage>
        <taxon>Bacteria</taxon>
        <taxon>Pseudomonadati</taxon>
        <taxon>Pseudomonadota</taxon>
        <taxon>Gammaproteobacteria</taxon>
        <taxon>Candidatus Competibacteraceae</taxon>
        <taxon>Candidatus Competibacter</taxon>
    </lineage>
</organism>
<dbReference type="SUPFAM" id="SSF55073">
    <property type="entry name" value="Nucleotide cyclase"/>
    <property type="match status" value="1"/>
</dbReference>
<dbReference type="Proteomes" id="UP000760480">
    <property type="component" value="Unassembled WGS sequence"/>
</dbReference>